<name>A0ABU1Q7F5_9PSEU</name>
<sequence>MDPDMCLEVPPGFDDSDDDEGQVHPVARRLFSGATNADAFRKAMEWVGAHDVFIMGLDWDCAFDEPEPFTLSLFFRFELPDEDDED</sequence>
<dbReference type="Proteomes" id="UP001268819">
    <property type="component" value="Unassembled WGS sequence"/>
</dbReference>
<dbReference type="EMBL" id="JAVDSG010000001">
    <property type="protein sequence ID" value="MDR6598831.1"/>
    <property type="molecule type" value="Genomic_DNA"/>
</dbReference>
<accession>A0ABU1Q7F5</accession>
<reference evidence="1 2" key="1">
    <citation type="submission" date="2023-07" db="EMBL/GenBank/DDBJ databases">
        <title>Sequencing the genomes of 1000 actinobacteria strains.</title>
        <authorList>
            <person name="Klenk H.-P."/>
        </authorList>
    </citation>
    <scope>NUCLEOTIDE SEQUENCE [LARGE SCALE GENOMIC DNA]</scope>
    <source>
        <strain evidence="1 2">DSM 43749</strain>
    </source>
</reference>
<protein>
    <recommendedName>
        <fullName evidence="3">Immunity protein 22 of polymorphic toxin system</fullName>
    </recommendedName>
</protein>
<keyword evidence="2" id="KW-1185">Reference proteome</keyword>
<evidence type="ECO:0000313" key="1">
    <source>
        <dbReference type="EMBL" id="MDR6598831.1"/>
    </source>
</evidence>
<organism evidence="1 2">
    <name type="scientific">Saccharothrix longispora</name>
    <dbReference type="NCBI Taxonomy" id="33920"/>
    <lineage>
        <taxon>Bacteria</taxon>
        <taxon>Bacillati</taxon>
        <taxon>Actinomycetota</taxon>
        <taxon>Actinomycetes</taxon>
        <taxon>Pseudonocardiales</taxon>
        <taxon>Pseudonocardiaceae</taxon>
        <taxon>Saccharothrix</taxon>
    </lineage>
</organism>
<comment type="caution">
    <text evidence="1">The sequence shown here is derived from an EMBL/GenBank/DDBJ whole genome shotgun (WGS) entry which is preliminary data.</text>
</comment>
<gene>
    <name evidence="1" type="ORF">J2S66_007215</name>
</gene>
<dbReference type="RefSeq" id="WP_310314055.1">
    <property type="nucleotide sequence ID" value="NZ_BAAAXB010000001.1"/>
</dbReference>
<evidence type="ECO:0008006" key="3">
    <source>
        <dbReference type="Google" id="ProtNLM"/>
    </source>
</evidence>
<proteinExistence type="predicted"/>
<evidence type="ECO:0000313" key="2">
    <source>
        <dbReference type="Proteomes" id="UP001268819"/>
    </source>
</evidence>